<accession>A0A0E9PWZ7</accession>
<reference evidence="1" key="2">
    <citation type="journal article" date="2015" name="Fish Shellfish Immunol.">
        <title>Early steps in the European eel (Anguilla anguilla)-Vibrio vulnificus interaction in the gills: Role of the RtxA13 toxin.</title>
        <authorList>
            <person name="Callol A."/>
            <person name="Pajuelo D."/>
            <person name="Ebbesson L."/>
            <person name="Teles M."/>
            <person name="MacKenzie S."/>
            <person name="Amaro C."/>
        </authorList>
    </citation>
    <scope>NUCLEOTIDE SEQUENCE</scope>
</reference>
<sequence>MDNFAVLKAGPTQASRGIANFPLITSLQLAIRFCVRCVYTCHKRSKCNHCTAVTAMTPFNDKFTNRPL</sequence>
<evidence type="ECO:0000313" key="1">
    <source>
        <dbReference type="EMBL" id="JAH09019.1"/>
    </source>
</evidence>
<proteinExistence type="predicted"/>
<name>A0A0E9PWZ7_ANGAN</name>
<dbReference type="AlphaFoldDB" id="A0A0E9PWZ7"/>
<dbReference type="EMBL" id="GBXM01099558">
    <property type="protein sequence ID" value="JAH09019.1"/>
    <property type="molecule type" value="Transcribed_RNA"/>
</dbReference>
<reference evidence="1" key="1">
    <citation type="submission" date="2014-11" db="EMBL/GenBank/DDBJ databases">
        <authorList>
            <person name="Amaro Gonzalez C."/>
        </authorList>
    </citation>
    <scope>NUCLEOTIDE SEQUENCE</scope>
</reference>
<protein>
    <submittedName>
        <fullName evidence="1">Uncharacterized protein</fullName>
    </submittedName>
</protein>
<organism evidence="1">
    <name type="scientific">Anguilla anguilla</name>
    <name type="common">European freshwater eel</name>
    <name type="synonym">Muraena anguilla</name>
    <dbReference type="NCBI Taxonomy" id="7936"/>
    <lineage>
        <taxon>Eukaryota</taxon>
        <taxon>Metazoa</taxon>
        <taxon>Chordata</taxon>
        <taxon>Craniata</taxon>
        <taxon>Vertebrata</taxon>
        <taxon>Euteleostomi</taxon>
        <taxon>Actinopterygii</taxon>
        <taxon>Neopterygii</taxon>
        <taxon>Teleostei</taxon>
        <taxon>Anguilliformes</taxon>
        <taxon>Anguillidae</taxon>
        <taxon>Anguilla</taxon>
    </lineage>
</organism>